<dbReference type="EMBL" id="POUA01000277">
    <property type="protein sequence ID" value="PZG35157.1"/>
    <property type="molecule type" value="Genomic_DNA"/>
</dbReference>
<evidence type="ECO:0000313" key="1">
    <source>
        <dbReference type="EMBL" id="PZG35157.1"/>
    </source>
</evidence>
<dbReference type="Proteomes" id="UP000248544">
    <property type="component" value="Unassembled WGS sequence"/>
</dbReference>
<keyword evidence="2" id="KW-1185">Reference proteome</keyword>
<sequence length="131" mass="14203">PGDPCAKSDLVLNLQGEQQIYPGGTRPKFVVTLVNTGDVMCKADVGPRALEVRITSGADRIWSTSDCISGDAVEIKRLERGIPYVRPVEWDRHRSGGRCGTARPGARPGTYVAAVYADDLQSPPKAVFHLR</sequence>
<evidence type="ECO:0000313" key="2">
    <source>
        <dbReference type="Proteomes" id="UP000248544"/>
    </source>
</evidence>
<dbReference type="AlphaFoldDB" id="A0A2W2GLI6"/>
<comment type="caution">
    <text evidence="1">The sequence shown here is derived from an EMBL/GenBank/DDBJ whole genome shotgun (WGS) entry which is preliminary data.</text>
</comment>
<protein>
    <submittedName>
        <fullName evidence="1">Uncharacterized protein</fullName>
    </submittedName>
</protein>
<name>A0A2W2GLI6_9ACTN</name>
<gene>
    <name evidence="1" type="ORF">C1I98_27790</name>
</gene>
<accession>A0A2W2GLI6</accession>
<feature type="non-terminal residue" evidence="1">
    <location>
        <position position="1"/>
    </location>
</feature>
<organism evidence="1 2">
    <name type="scientific">Spongiactinospora gelatinilytica</name>
    <dbReference type="NCBI Taxonomy" id="2666298"/>
    <lineage>
        <taxon>Bacteria</taxon>
        <taxon>Bacillati</taxon>
        <taxon>Actinomycetota</taxon>
        <taxon>Actinomycetes</taxon>
        <taxon>Streptosporangiales</taxon>
        <taxon>Streptosporangiaceae</taxon>
        <taxon>Spongiactinospora</taxon>
    </lineage>
</organism>
<proteinExistence type="predicted"/>
<reference evidence="1 2" key="1">
    <citation type="submission" date="2018-01" db="EMBL/GenBank/DDBJ databases">
        <title>Draft genome sequence of Sphaerisporangium sp. 7K107.</title>
        <authorList>
            <person name="Sahin N."/>
            <person name="Saygin H."/>
            <person name="Ay H."/>
        </authorList>
    </citation>
    <scope>NUCLEOTIDE SEQUENCE [LARGE SCALE GENOMIC DNA]</scope>
    <source>
        <strain evidence="1 2">7K107</strain>
    </source>
</reference>